<dbReference type="RefSeq" id="WP_109562884.1">
    <property type="nucleotide sequence ID" value="NZ_QGDJ01000001.1"/>
</dbReference>
<gene>
    <name evidence="2" type="ORF">BCF38_101725</name>
    <name evidence="3" type="ORF">SAMN05421539_101725</name>
</gene>
<reference evidence="2 4" key="3">
    <citation type="submission" date="2018-03" db="EMBL/GenBank/DDBJ databases">
        <title>Genomic Encyclopedia of Archaeal and Bacterial Type Strains, Phase II (KMG-II): from individual species to whole genera.</title>
        <authorList>
            <person name="Goeker M."/>
        </authorList>
    </citation>
    <scope>NUCLEOTIDE SEQUENCE [LARGE SCALE GENOMIC DNA]</scope>
    <source>
        <strain evidence="2 4">DSM 25227</strain>
    </source>
</reference>
<sequence length="207" mass="22335">MRASPDMVCCPVCDALHHLTREPATGEKARCIRCGTVIANGKPQAILHIVVLASTALVLMTIVVFYPFLELRTGVFDSRASVFETVMSFSQGIMAPLSIAVAAFVIVLPVARLGLLIWALGPLSVDRTPWPGAARALRYAEILKPWAMAEIFMVGVAVALVKLADLATLSMGPAFWSFAAIVIITALKDTQMSKHSVWTALDTATRR</sequence>
<dbReference type="OrthoDB" id="5291921at2"/>
<dbReference type="InterPro" id="IPR007498">
    <property type="entry name" value="PqiA-like"/>
</dbReference>
<protein>
    <submittedName>
        <fullName evidence="3">Paraquat-inducible protein A</fullName>
    </submittedName>
</protein>
<organism evidence="3 5">
    <name type="scientific">Jannaschia seohaensis</name>
    <dbReference type="NCBI Taxonomy" id="475081"/>
    <lineage>
        <taxon>Bacteria</taxon>
        <taxon>Pseudomonadati</taxon>
        <taxon>Pseudomonadota</taxon>
        <taxon>Alphaproteobacteria</taxon>
        <taxon>Rhodobacterales</taxon>
        <taxon>Roseobacteraceae</taxon>
        <taxon>Jannaschia</taxon>
    </lineage>
</organism>
<dbReference type="Proteomes" id="UP000245839">
    <property type="component" value="Unassembled WGS sequence"/>
</dbReference>
<feature type="transmembrane region" description="Helical" evidence="1">
    <location>
        <begin position="142"/>
        <end position="161"/>
    </location>
</feature>
<evidence type="ECO:0000313" key="5">
    <source>
        <dbReference type="Proteomes" id="UP000251571"/>
    </source>
</evidence>
<reference evidence="3" key="1">
    <citation type="submission" date="2016-10" db="EMBL/GenBank/DDBJ databases">
        <authorList>
            <person name="Cai Z."/>
        </authorList>
    </citation>
    <scope>NUCLEOTIDE SEQUENCE [LARGE SCALE GENOMIC DNA]</scope>
    <source>
        <strain evidence="3">DSM 25227</strain>
    </source>
</reference>
<proteinExistence type="predicted"/>
<evidence type="ECO:0000313" key="2">
    <source>
        <dbReference type="EMBL" id="PWJ22314.1"/>
    </source>
</evidence>
<reference evidence="5" key="2">
    <citation type="submission" date="2016-10" db="EMBL/GenBank/DDBJ databases">
        <authorList>
            <person name="Varghese N."/>
            <person name="Submissions S."/>
        </authorList>
    </citation>
    <scope>NUCLEOTIDE SEQUENCE [LARGE SCALE GENOMIC DNA]</scope>
    <source>
        <strain evidence="5">DSM 25227</strain>
    </source>
</reference>
<evidence type="ECO:0000313" key="3">
    <source>
        <dbReference type="EMBL" id="SSA38592.1"/>
    </source>
</evidence>
<keyword evidence="1" id="KW-0812">Transmembrane</keyword>
<dbReference type="EMBL" id="QGDJ01000001">
    <property type="protein sequence ID" value="PWJ22314.1"/>
    <property type="molecule type" value="Genomic_DNA"/>
</dbReference>
<keyword evidence="4" id="KW-1185">Reference proteome</keyword>
<feature type="transmembrane region" description="Helical" evidence="1">
    <location>
        <begin position="45"/>
        <end position="69"/>
    </location>
</feature>
<feature type="transmembrane region" description="Helical" evidence="1">
    <location>
        <begin position="167"/>
        <end position="187"/>
    </location>
</feature>
<keyword evidence="1" id="KW-0472">Membrane</keyword>
<dbReference type="Pfam" id="PF04403">
    <property type="entry name" value="PqiA"/>
    <property type="match status" value="1"/>
</dbReference>
<name>A0A2Y9BW71_9RHOB</name>
<evidence type="ECO:0000256" key="1">
    <source>
        <dbReference type="SAM" id="Phobius"/>
    </source>
</evidence>
<keyword evidence="1" id="KW-1133">Transmembrane helix</keyword>
<dbReference type="Proteomes" id="UP000251571">
    <property type="component" value="Unassembled WGS sequence"/>
</dbReference>
<dbReference type="AlphaFoldDB" id="A0A2Y9BW71"/>
<feature type="transmembrane region" description="Helical" evidence="1">
    <location>
        <begin position="93"/>
        <end position="121"/>
    </location>
</feature>
<evidence type="ECO:0000313" key="4">
    <source>
        <dbReference type="Proteomes" id="UP000245839"/>
    </source>
</evidence>
<accession>A0A2Y9BW71</accession>
<dbReference type="EMBL" id="UETC01000001">
    <property type="protein sequence ID" value="SSA38592.1"/>
    <property type="molecule type" value="Genomic_DNA"/>
</dbReference>